<dbReference type="Proteomes" id="UP000527355">
    <property type="component" value="Unassembled WGS sequence"/>
</dbReference>
<organism evidence="2 3">
    <name type="scientific">Myotis myotis</name>
    <name type="common">Greater mouse-eared bat</name>
    <name type="synonym">Vespertilio myotis</name>
    <dbReference type="NCBI Taxonomy" id="51298"/>
    <lineage>
        <taxon>Eukaryota</taxon>
        <taxon>Metazoa</taxon>
        <taxon>Chordata</taxon>
        <taxon>Craniata</taxon>
        <taxon>Vertebrata</taxon>
        <taxon>Euteleostomi</taxon>
        <taxon>Mammalia</taxon>
        <taxon>Eutheria</taxon>
        <taxon>Laurasiatheria</taxon>
        <taxon>Chiroptera</taxon>
        <taxon>Yangochiroptera</taxon>
        <taxon>Vespertilionidae</taxon>
        <taxon>Myotis</taxon>
    </lineage>
</organism>
<proteinExistence type="predicted"/>
<accession>A0A7J7THW0</accession>
<evidence type="ECO:0000256" key="1">
    <source>
        <dbReference type="SAM" id="MobiDB-lite"/>
    </source>
</evidence>
<dbReference type="AlphaFoldDB" id="A0A7J7THW0"/>
<evidence type="ECO:0000313" key="2">
    <source>
        <dbReference type="EMBL" id="KAF6300319.1"/>
    </source>
</evidence>
<reference evidence="2 3" key="1">
    <citation type="journal article" date="2020" name="Nature">
        <title>Six reference-quality genomes reveal evolution of bat adaptations.</title>
        <authorList>
            <person name="Jebb D."/>
            <person name="Huang Z."/>
            <person name="Pippel M."/>
            <person name="Hughes G.M."/>
            <person name="Lavrichenko K."/>
            <person name="Devanna P."/>
            <person name="Winkler S."/>
            <person name="Jermiin L.S."/>
            <person name="Skirmuntt E.C."/>
            <person name="Katzourakis A."/>
            <person name="Burkitt-Gray L."/>
            <person name="Ray D.A."/>
            <person name="Sullivan K.A.M."/>
            <person name="Roscito J.G."/>
            <person name="Kirilenko B.M."/>
            <person name="Davalos L.M."/>
            <person name="Corthals A.P."/>
            <person name="Power M.L."/>
            <person name="Jones G."/>
            <person name="Ransome R.D."/>
            <person name="Dechmann D.K.N."/>
            <person name="Locatelli A.G."/>
            <person name="Puechmaille S.J."/>
            <person name="Fedrigo O."/>
            <person name="Jarvis E.D."/>
            <person name="Hiller M."/>
            <person name="Vernes S.C."/>
            <person name="Myers E.W."/>
            <person name="Teeling E.C."/>
        </authorList>
    </citation>
    <scope>NUCLEOTIDE SEQUENCE [LARGE SCALE GENOMIC DNA]</scope>
    <source>
        <strain evidence="2">MMyoMyo1</strain>
        <tissue evidence="2">Flight muscle</tissue>
    </source>
</reference>
<evidence type="ECO:0000313" key="3">
    <source>
        <dbReference type="Proteomes" id="UP000527355"/>
    </source>
</evidence>
<gene>
    <name evidence="2" type="ORF">mMyoMyo1_001439</name>
</gene>
<dbReference type="VEuPathDB" id="HostDB:LOC118678960"/>
<feature type="region of interest" description="Disordered" evidence="1">
    <location>
        <begin position="45"/>
        <end position="87"/>
    </location>
</feature>
<dbReference type="EMBL" id="JABWUV010000016">
    <property type="protein sequence ID" value="KAF6300319.1"/>
    <property type="molecule type" value="Genomic_DNA"/>
</dbReference>
<comment type="caution">
    <text evidence="2">The sequence shown here is derived from an EMBL/GenBank/DDBJ whole genome shotgun (WGS) entry which is preliminary data.</text>
</comment>
<protein>
    <submittedName>
        <fullName evidence="2">Uncharacterized protein</fullName>
    </submittedName>
</protein>
<keyword evidence="3" id="KW-1185">Reference proteome</keyword>
<name>A0A7J7THW0_MYOMY</name>
<sequence length="150" mass="16200">MVKVKISTMSSICFICHFCCQPLKLIQSTETSGLDLSQEPSALKLPSAQQELGDTPEEGSASRMETDIEEFQDRASGWTTPGNGEMSGDGPSNFILFGKLASGRTLSSIQRATKGLCDILSSEEELYHPLCQDCTNSIEAAGHPAQDLRI</sequence>